<keyword evidence="3" id="KW-1185">Reference proteome</keyword>
<evidence type="ECO:0000313" key="3">
    <source>
        <dbReference type="Proteomes" id="UP001187682"/>
    </source>
</evidence>
<feature type="compositionally biased region" description="Acidic residues" evidence="1">
    <location>
        <begin position="135"/>
        <end position="145"/>
    </location>
</feature>
<name>A0AAE8N544_9PEZI</name>
<feature type="region of interest" description="Disordered" evidence="1">
    <location>
        <begin position="61"/>
        <end position="145"/>
    </location>
</feature>
<evidence type="ECO:0000256" key="1">
    <source>
        <dbReference type="SAM" id="MobiDB-lite"/>
    </source>
</evidence>
<sequence>MATQDGESSKDFTPTELAFIKAVFRHSKARMNADWDKVAEEVKVKDAKCAKERFRQISVKHAFGSAPDSSPQKASVDTIDSSPTKVTKKRAPRKKKANVKDDGATDGGSGVGLGGTGQVAESTIKAEGTSYEAKAEDDGENEGTI</sequence>
<protein>
    <recommendedName>
        <fullName evidence="4">Myb-like domain-containing protein</fullName>
    </recommendedName>
</protein>
<dbReference type="Proteomes" id="UP001187682">
    <property type="component" value="Unassembled WGS sequence"/>
</dbReference>
<feature type="compositionally biased region" description="Polar residues" evidence="1">
    <location>
        <begin position="67"/>
        <end position="82"/>
    </location>
</feature>
<comment type="caution">
    <text evidence="2">The sequence shown here is derived from an EMBL/GenBank/DDBJ whole genome shotgun (WGS) entry which is preliminary data.</text>
</comment>
<dbReference type="AlphaFoldDB" id="A0AAE8N544"/>
<accession>A0AAE8N544</accession>
<feature type="compositionally biased region" description="Gly residues" evidence="1">
    <location>
        <begin position="105"/>
        <end position="117"/>
    </location>
</feature>
<gene>
    <name evidence="2" type="ORF">DNG_08436</name>
</gene>
<evidence type="ECO:0000313" key="2">
    <source>
        <dbReference type="EMBL" id="SPO05749.1"/>
    </source>
</evidence>
<organism evidence="2 3">
    <name type="scientific">Cephalotrichum gorgonifer</name>
    <dbReference type="NCBI Taxonomy" id="2041049"/>
    <lineage>
        <taxon>Eukaryota</taxon>
        <taxon>Fungi</taxon>
        <taxon>Dikarya</taxon>
        <taxon>Ascomycota</taxon>
        <taxon>Pezizomycotina</taxon>
        <taxon>Sordariomycetes</taxon>
        <taxon>Hypocreomycetidae</taxon>
        <taxon>Microascales</taxon>
        <taxon>Microascaceae</taxon>
        <taxon>Cephalotrichum</taxon>
    </lineage>
</organism>
<reference evidence="2" key="1">
    <citation type="submission" date="2018-03" db="EMBL/GenBank/DDBJ databases">
        <authorList>
            <person name="Guldener U."/>
        </authorList>
    </citation>
    <scope>NUCLEOTIDE SEQUENCE</scope>
</reference>
<feature type="compositionally biased region" description="Basic residues" evidence="1">
    <location>
        <begin position="86"/>
        <end position="97"/>
    </location>
</feature>
<proteinExistence type="predicted"/>
<dbReference type="EMBL" id="ONZQ02000013">
    <property type="protein sequence ID" value="SPO05749.1"/>
    <property type="molecule type" value="Genomic_DNA"/>
</dbReference>
<evidence type="ECO:0008006" key="4">
    <source>
        <dbReference type="Google" id="ProtNLM"/>
    </source>
</evidence>